<proteinExistence type="predicted"/>
<protein>
    <submittedName>
        <fullName evidence="1">Uncharacterized protein</fullName>
    </submittedName>
</protein>
<dbReference type="AlphaFoldDB" id="A0A3N4P882"/>
<dbReference type="EMBL" id="RPFJ01000002">
    <property type="protein sequence ID" value="RPD99929.1"/>
    <property type="molecule type" value="Genomic_DNA"/>
</dbReference>
<reference evidence="1 2" key="1">
    <citation type="submission" date="2018-11" db="EMBL/GenBank/DDBJ databases">
        <title>Aureibaculum marinum gen. nov., sp. nov., a member of the family Flavobacteriaceae isolated from the Bohai Sea.</title>
        <authorList>
            <person name="Ji X."/>
        </authorList>
    </citation>
    <scope>NUCLEOTIDE SEQUENCE [LARGE SCALE GENOMIC DNA]</scope>
    <source>
        <strain evidence="1 2">BH-SD17</strain>
    </source>
</reference>
<accession>A0A3N4P882</accession>
<comment type="caution">
    <text evidence="1">The sequence shown here is derived from an EMBL/GenBank/DDBJ whole genome shotgun (WGS) entry which is preliminary data.</text>
</comment>
<name>A0A3N4P882_9FLAO</name>
<dbReference type="RefSeq" id="WP_123896102.1">
    <property type="nucleotide sequence ID" value="NZ_RPFJ01000002.1"/>
</dbReference>
<sequence length="188" mass="21972">MTGSIIYEVLNKSKNEKELIGIWQYGDSNSFLMGRVIDFNDDLVLFKHYTKFGKPDGIIALQMEAIQNIDYNDDYTKAMECLIEYSSILDKEPDFEFVLNNSEYWEADLIKQLAENNDIIASLEINDDYYSGYVTRATETDFELHCVGKMGEDEGKVVFRIEDVTEFKIHDLSDRKKDLLFRWRKAIL</sequence>
<dbReference type="Proteomes" id="UP000270856">
    <property type="component" value="Unassembled WGS sequence"/>
</dbReference>
<gene>
    <name evidence="1" type="ORF">EGM88_01295</name>
</gene>
<evidence type="ECO:0000313" key="1">
    <source>
        <dbReference type="EMBL" id="RPD99929.1"/>
    </source>
</evidence>
<organism evidence="1 2">
    <name type="scientific">Aureibaculum marinum</name>
    <dbReference type="NCBI Taxonomy" id="2487930"/>
    <lineage>
        <taxon>Bacteria</taxon>
        <taxon>Pseudomonadati</taxon>
        <taxon>Bacteroidota</taxon>
        <taxon>Flavobacteriia</taxon>
        <taxon>Flavobacteriales</taxon>
        <taxon>Flavobacteriaceae</taxon>
        <taxon>Aureibaculum</taxon>
    </lineage>
</organism>
<evidence type="ECO:0000313" key="2">
    <source>
        <dbReference type="Proteomes" id="UP000270856"/>
    </source>
</evidence>
<dbReference type="OrthoDB" id="1337782at2"/>
<keyword evidence="2" id="KW-1185">Reference proteome</keyword>